<keyword evidence="2" id="KW-0812">Transmembrane</keyword>
<gene>
    <name evidence="3" type="ORF">WMSIL1_LOCUS11890</name>
</gene>
<sequence>MEDTEFNSILVAYYPRTVHNVWMYSTVIALSIFVYFVLKGIKAMWNDVPKFGRRSVLRRMYGVNSGTDSRPVFRHGARLYAVGLMPIGSTSNSDSTSTQIRGNPSSPSRQPFTLPNSEMNVSKESS</sequence>
<organism evidence="3 4">
    <name type="scientific">Hymenolepis diminuta</name>
    <name type="common">Rat tapeworm</name>
    <dbReference type="NCBI Taxonomy" id="6216"/>
    <lineage>
        <taxon>Eukaryota</taxon>
        <taxon>Metazoa</taxon>
        <taxon>Spiralia</taxon>
        <taxon>Lophotrochozoa</taxon>
        <taxon>Platyhelminthes</taxon>
        <taxon>Cestoda</taxon>
        <taxon>Eucestoda</taxon>
        <taxon>Cyclophyllidea</taxon>
        <taxon>Hymenolepididae</taxon>
        <taxon>Hymenolepis</taxon>
    </lineage>
</organism>
<keyword evidence="2" id="KW-1133">Transmembrane helix</keyword>
<dbReference type="Proteomes" id="UP000321570">
    <property type="component" value="Unassembled WGS sequence"/>
</dbReference>
<dbReference type="AlphaFoldDB" id="A0A564Z111"/>
<evidence type="ECO:0000256" key="2">
    <source>
        <dbReference type="SAM" id="Phobius"/>
    </source>
</evidence>
<keyword evidence="4" id="KW-1185">Reference proteome</keyword>
<protein>
    <submittedName>
        <fullName evidence="3">Uncharacterized protein</fullName>
    </submittedName>
</protein>
<reference evidence="3 4" key="1">
    <citation type="submission" date="2019-07" db="EMBL/GenBank/DDBJ databases">
        <authorList>
            <person name="Jastrzebski P J."/>
            <person name="Paukszto L."/>
            <person name="Jastrzebski P J."/>
        </authorList>
    </citation>
    <scope>NUCLEOTIDE SEQUENCE [LARGE SCALE GENOMIC DNA]</scope>
    <source>
        <strain evidence="3 4">WMS-il1</strain>
    </source>
</reference>
<name>A0A564Z111_HYMDI</name>
<evidence type="ECO:0000256" key="1">
    <source>
        <dbReference type="SAM" id="MobiDB-lite"/>
    </source>
</evidence>
<keyword evidence="2" id="KW-0472">Membrane</keyword>
<evidence type="ECO:0000313" key="4">
    <source>
        <dbReference type="Proteomes" id="UP000321570"/>
    </source>
</evidence>
<accession>A0A564Z111</accession>
<feature type="region of interest" description="Disordered" evidence="1">
    <location>
        <begin position="88"/>
        <end position="126"/>
    </location>
</feature>
<proteinExistence type="predicted"/>
<dbReference type="EMBL" id="CABIJS010000555">
    <property type="protein sequence ID" value="VUZ53201.1"/>
    <property type="molecule type" value="Genomic_DNA"/>
</dbReference>
<feature type="transmembrane region" description="Helical" evidence="2">
    <location>
        <begin position="21"/>
        <end position="38"/>
    </location>
</feature>
<evidence type="ECO:0000313" key="3">
    <source>
        <dbReference type="EMBL" id="VUZ53201.1"/>
    </source>
</evidence>